<gene>
    <name evidence="3" type="ORF">JOE66_001348</name>
</gene>
<keyword evidence="2" id="KW-1133">Transmembrane helix</keyword>
<feature type="transmembrane region" description="Helical" evidence="2">
    <location>
        <begin position="12"/>
        <end position="30"/>
    </location>
</feature>
<evidence type="ECO:0000256" key="1">
    <source>
        <dbReference type="SAM" id="MobiDB-lite"/>
    </source>
</evidence>
<feature type="compositionally biased region" description="Polar residues" evidence="1">
    <location>
        <begin position="41"/>
        <end position="50"/>
    </location>
</feature>
<proteinExistence type="predicted"/>
<evidence type="ECO:0000313" key="3">
    <source>
        <dbReference type="EMBL" id="MBM7471714.1"/>
    </source>
</evidence>
<protein>
    <submittedName>
        <fullName evidence="3">Uncharacterized protein</fullName>
    </submittedName>
</protein>
<dbReference type="Proteomes" id="UP000776164">
    <property type="component" value="Unassembled WGS sequence"/>
</dbReference>
<keyword evidence="4" id="KW-1185">Reference proteome</keyword>
<keyword evidence="2" id="KW-0812">Transmembrane</keyword>
<feature type="region of interest" description="Disordered" evidence="1">
    <location>
        <begin position="34"/>
        <end position="60"/>
    </location>
</feature>
<accession>A0ABS2L3W6</accession>
<name>A0ABS2L3W6_9MICO</name>
<keyword evidence="2" id="KW-0472">Membrane</keyword>
<reference evidence="3 4" key="1">
    <citation type="submission" date="2021-01" db="EMBL/GenBank/DDBJ databases">
        <title>Sequencing the genomes of 1000 actinobacteria strains.</title>
        <authorList>
            <person name="Klenk H.-P."/>
        </authorList>
    </citation>
    <scope>NUCLEOTIDE SEQUENCE [LARGE SCALE GENOMIC DNA]</scope>
    <source>
        <strain evidence="3 4">DSM 13057</strain>
    </source>
</reference>
<comment type="caution">
    <text evidence="3">The sequence shown here is derived from an EMBL/GenBank/DDBJ whole genome shotgun (WGS) entry which is preliminary data.</text>
</comment>
<dbReference type="EMBL" id="JAFBBU010000001">
    <property type="protein sequence ID" value="MBM7471714.1"/>
    <property type="molecule type" value="Genomic_DNA"/>
</dbReference>
<dbReference type="RefSeq" id="WP_205107901.1">
    <property type="nucleotide sequence ID" value="NZ_BAAAHT010000013.1"/>
</dbReference>
<evidence type="ECO:0000313" key="4">
    <source>
        <dbReference type="Proteomes" id="UP000776164"/>
    </source>
</evidence>
<organism evidence="3 4">
    <name type="scientific">Subtercola frigoramans</name>
    <dbReference type="NCBI Taxonomy" id="120298"/>
    <lineage>
        <taxon>Bacteria</taxon>
        <taxon>Bacillati</taxon>
        <taxon>Actinomycetota</taxon>
        <taxon>Actinomycetes</taxon>
        <taxon>Micrococcales</taxon>
        <taxon>Microbacteriaceae</taxon>
        <taxon>Subtercola</taxon>
    </lineage>
</organism>
<evidence type="ECO:0000256" key="2">
    <source>
        <dbReference type="SAM" id="Phobius"/>
    </source>
</evidence>
<sequence>MDWFFDGLGTMIIGLLLGGTAGSTVTWRIMSKRSTVKQKQHAGNSATQVQVGRDAKGNTR</sequence>